<dbReference type="Proteomes" id="UP000054532">
    <property type="component" value="Unassembled WGS sequence"/>
</dbReference>
<name>W2NLB9_PHYNI</name>
<dbReference type="AlphaFoldDB" id="W2NLB9"/>
<feature type="non-terminal residue" evidence="1">
    <location>
        <position position="35"/>
    </location>
</feature>
<proteinExistence type="predicted"/>
<organism evidence="1">
    <name type="scientific">Phytophthora nicotianae</name>
    <name type="common">Potato buckeye rot agent</name>
    <name type="synonym">Phytophthora parasitica</name>
    <dbReference type="NCBI Taxonomy" id="4792"/>
    <lineage>
        <taxon>Eukaryota</taxon>
        <taxon>Sar</taxon>
        <taxon>Stramenopiles</taxon>
        <taxon>Oomycota</taxon>
        <taxon>Peronosporomycetes</taxon>
        <taxon>Peronosporales</taxon>
        <taxon>Peronosporaceae</taxon>
        <taxon>Phytophthora</taxon>
    </lineage>
</organism>
<reference evidence="1" key="1">
    <citation type="submission" date="2013-11" db="EMBL/GenBank/DDBJ databases">
        <title>The Genome Sequence of Phytophthora parasitica IAC_01/95.</title>
        <authorList>
            <consortium name="The Broad Institute Genomics Platform"/>
            <person name="Russ C."/>
            <person name="Tyler B."/>
            <person name="Panabieres F."/>
            <person name="Shan W."/>
            <person name="Tripathy S."/>
            <person name="Grunwald N."/>
            <person name="Machado M."/>
            <person name="Johnson C.S."/>
            <person name="Arredondo F."/>
            <person name="Hong C."/>
            <person name="Coffey M."/>
            <person name="Young S.K."/>
            <person name="Zeng Q."/>
            <person name="Gargeya S."/>
            <person name="Fitzgerald M."/>
            <person name="Abouelleil A."/>
            <person name="Alvarado L."/>
            <person name="Chapman S.B."/>
            <person name="Gainer-Dewar J."/>
            <person name="Goldberg J."/>
            <person name="Griggs A."/>
            <person name="Gujja S."/>
            <person name="Hansen M."/>
            <person name="Howarth C."/>
            <person name="Imamovic A."/>
            <person name="Ireland A."/>
            <person name="Larimer J."/>
            <person name="McCowan C."/>
            <person name="Murphy C."/>
            <person name="Pearson M."/>
            <person name="Poon T.W."/>
            <person name="Priest M."/>
            <person name="Roberts A."/>
            <person name="Saif S."/>
            <person name="Shea T."/>
            <person name="Sykes S."/>
            <person name="Wortman J."/>
            <person name="Nusbaum C."/>
            <person name="Birren B."/>
        </authorList>
    </citation>
    <scope>NUCLEOTIDE SEQUENCE [LARGE SCALE GENOMIC DNA]</scope>
    <source>
        <strain evidence="1">IAC_01/95</strain>
    </source>
</reference>
<dbReference type="EMBL" id="KI692372">
    <property type="protein sequence ID" value="ETM48474.1"/>
    <property type="molecule type" value="Genomic_DNA"/>
</dbReference>
<sequence>MPIEEVDNEVTRAMSRWNSVSSKTLKKYVALVERE</sequence>
<protein>
    <submittedName>
        <fullName evidence="1">Uncharacterized protein</fullName>
    </submittedName>
</protein>
<accession>W2NLB9</accession>
<evidence type="ECO:0000313" key="1">
    <source>
        <dbReference type="EMBL" id="ETM48474.1"/>
    </source>
</evidence>
<gene>
    <name evidence="1" type="ORF">L914_06994</name>
</gene>